<protein>
    <submittedName>
        <fullName evidence="1">Uncharacterized protein</fullName>
    </submittedName>
</protein>
<reference evidence="1 2" key="1">
    <citation type="journal article" date="2018" name="PLoS Genet.">
        <title>Population sequencing reveals clonal diversity and ancestral inbreeding in the grapevine cultivar Chardonnay.</title>
        <authorList>
            <person name="Roach M.J."/>
            <person name="Johnson D.L."/>
            <person name="Bohlmann J."/>
            <person name="van Vuuren H.J."/>
            <person name="Jones S.J."/>
            <person name="Pretorius I.S."/>
            <person name="Schmidt S.A."/>
            <person name="Borneman A.R."/>
        </authorList>
    </citation>
    <scope>NUCLEOTIDE SEQUENCE [LARGE SCALE GENOMIC DNA]</scope>
    <source>
        <strain evidence="2">cv. Chardonnay</strain>
        <tissue evidence="1">Leaf</tissue>
    </source>
</reference>
<gene>
    <name evidence="1" type="ORF">CK203_094355</name>
</gene>
<dbReference type="AlphaFoldDB" id="A0A438CWB4"/>
<accession>A0A438CWB4</accession>
<name>A0A438CWB4_VITVI</name>
<evidence type="ECO:0000313" key="2">
    <source>
        <dbReference type="Proteomes" id="UP000288805"/>
    </source>
</evidence>
<proteinExistence type="predicted"/>
<dbReference type="Proteomes" id="UP000288805">
    <property type="component" value="Unassembled WGS sequence"/>
</dbReference>
<comment type="caution">
    <text evidence="1">The sequence shown here is derived from an EMBL/GenBank/DDBJ whole genome shotgun (WGS) entry which is preliminary data.</text>
</comment>
<sequence>MKALSSLLVRAREGGFLSGFKIKSPIYTGSSCGLKLFQGEMIPIGSMVNLEVLALEIGCKVGELSSSYLGLPLRPLTVKGIVWKKVIKGKYGEEEGGWSFCERVKFWRNSWCSQEPFKVMFPILFALFKAKEAWVPDLWEQRERGGVWNFHLLEIQMIGSWILWRGPFFNSKVIG</sequence>
<organism evidence="1 2">
    <name type="scientific">Vitis vinifera</name>
    <name type="common">Grape</name>
    <dbReference type="NCBI Taxonomy" id="29760"/>
    <lineage>
        <taxon>Eukaryota</taxon>
        <taxon>Viridiplantae</taxon>
        <taxon>Streptophyta</taxon>
        <taxon>Embryophyta</taxon>
        <taxon>Tracheophyta</taxon>
        <taxon>Spermatophyta</taxon>
        <taxon>Magnoliopsida</taxon>
        <taxon>eudicotyledons</taxon>
        <taxon>Gunneridae</taxon>
        <taxon>Pentapetalae</taxon>
        <taxon>rosids</taxon>
        <taxon>Vitales</taxon>
        <taxon>Vitaceae</taxon>
        <taxon>Viteae</taxon>
        <taxon>Vitis</taxon>
    </lineage>
</organism>
<dbReference type="EMBL" id="QGNW01001951">
    <property type="protein sequence ID" value="RVW27461.1"/>
    <property type="molecule type" value="Genomic_DNA"/>
</dbReference>
<evidence type="ECO:0000313" key="1">
    <source>
        <dbReference type="EMBL" id="RVW27461.1"/>
    </source>
</evidence>